<dbReference type="EMBL" id="JADGIZ020000105">
    <property type="protein sequence ID" value="KAL2911499.1"/>
    <property type="molecule type" value="Genomic_DNA"/>
</dbReference>
<feature type="domain" description="ERV/ALR sulfhydryl oxidase" evidence="7">
    <location>
        <begin position="71"/>
        <end position="171"/>
    </location>
</feature>
<keyword evidence="9" id="KW-1185">Reference proteome</keyword>
<dbReference type="InterPro" id="IPR036774">
    <property type="entry name" value="ERV/ALR_sulphydryl_oxid_sf"/>
</dbReference>
<dbReference type="Proteomes" id="UP001527925">
    <property type="component" value="Unassembled WGS sequence"/>
</dbReference>
<proteinExistence type="predicted"/>
<comment type="cofactor">
    <cofactor evidence="1 6">
        <name>FAD</name>
        <dbReference type="ChEBI" id="CHEBI:57692"/>
    </cofactor>
</comment>
<dbReference type="Pfam" id="PF04777">
    <property type="entry name" value="Evr1_Alr"/>
    <property type="match status" value="1"/>
</dbReference>
<dbReference type="Gene3D" id="1.20.120.310">
    <property type="entry name" value="ERV/ALR sulfhydryl oxidase domain"/>
    <property type="match status" value="1"/>
</dbReference>
<evidence type="ECO:0000256" key="6">
    <source>
        <dbReference type="RuleBase" id="RU371123"/>
    </source>
</evidence>
<gene>
    <name evidence="8" type="primary">ERV1</name>
    <name evidence="8" type="ORF">HK105_209030</name>
</gene>
<dbReference type="EC" id="1.8.3.2" evidence="6"/>
<dbReference type="PANTHER" id="PTHR12645:SF0">
    <property type="entry name" value="FAD-LINKED SULFHYDRYL OXIDASE ALR"/>
    <property type="match status" value="1"/>
</dbReference>
<evidence type="ECO:0000256" key="2">
    <source>
        <dbReference type="ARBA" id="ARBA00022630"/>
    </source>
</evidence>
<dbReference type="PROSITE" id="PS51324">
    <property type="entry name" value="ERV_ALR"/>
    <property type="match status" value="1"/>
</dbReference>
<evidence type="ECO:0000259" key="7">
    <source>
        <dbReference type="PROSITE" id="PS51324"/>
    </source>
</evidence>
<comment type="caution">
    <text evidence="8">The sequence shown here is derived from an EMBL/GenBank/DDBJ whole genome shotgun (WGS) entry which is preliminary data.</text>
</comment>
<evidence type="ECO:0000256" key="4">
    <source>
        <dbReference type="ARBA" id="ARBA00023002"/>
    </source>
</evidence>
<dbReference type="SUPFAM" id="SSF69000">
    <property type="entry name" value="FAD-dependent thiol oxidase"/>
    <property type="match status" value="1"/>
</dbReference>
<protein>
    <recommendedName>
        <fullName evidence="6">Sulfhydryl oxidase</fullName>
        <ecNumber evidence="6">1.8.3.2</ecNumber>
    </recommendedName>
</protein>
<evidence type="ECO:0000256" key="1">
    <source>
        <dbReference type="ARBA" id="ARBA00001974"/>
    </source>
</evidence>
<evidence type="ECO:0000256" key="5">
    <source>
        <dbReference type="ARBA" id="ARBA00023157"/>
    </source>
</evidence>
<accession>A0ABR4MW60</accession>
<dbReference type="PANTHER" id="PTHR12645">
    <property type="entry name" value="ALR/ERV"/>
    <property type="match status" value="1"/>
</dbReference>
<reference evidence="8 9" key="1">
    <citation type="submission" date="2023-09" db="EMBL/GenBank/DDBJ databases">
        <title>Pangenome analysis of Batrachochytrium dendrobatidis and related Chytrids.</title>
        <authorList>
            <person name="Yacoub M.N."/>
            <person name="Stajich J.E."/>
            <person name="James T.Y."/>
        </authorList>
    </citation>
    <scope>NUCLEOTIDE SEQUENCE [LARGE SCALE GENOMIC DNA]</scope>
    <source>
        <strain evidence="8 9">JEL0888</strain>
    </source>
</reference>
<dbReference type="InterPro" id="IPR039799">
    <property type="entry name" value="ALR/ERV"/>
</dbReference>
<dbReference type="InterPro" id="IPR017905">
    <property type="entry name" value="ERV/ALR_sulphydryl_oxidase"/>
</dbReference>
<keyword evidence="4 6" id="KW-0560">Oxidoreductase</keyword>
<evidence type="ECO:0000313" key="8">
    <source>
        <dbReference type="EMBL" id="KAL2911499.1"/>
    </source>
</evidence>
<keyword evidence="2 6" id="KW-0285">Flavoprotein</keyword>
<dbReference type="GO" id="GO:0016972">
    <property type="term" value="F:thiol oxidase activity"/>
    <property type="evidence" value="ECO:0007669"/>
    <property type="project" value="UniProtKB-EC"/>
</dbReference>
<name>A0ABR4MW60_9FUNG</name>
<comment type="catalytic activity">
    <reaction evidence="6">
        <text>2 R'C(R)SH + O2 = R'C(R)S-S(R)CR' + H2O2</text>
        <dbReference type="Rhea" id="RHEA:17357"/>
        <dbReference type="ChEBI" id="CHEBI:15379"/>
        <dbReference type="ChEBI" id="CHEBI:16240"/>
        <dbReference type="ChEBI" id="CHEBI:16520"/>
        <dbReference type="ChEBI" id="CHEBI:17412"/>
        <dbReference type="EC" id="1.8.3.2"/>
    </reaction>
</comment>
<evidence type="ECO:0000256" key="3">
    <source>
        <dbReference type="ARBA" id="ARBA00022827"/>
    </source>
</evidence>
<keyword evidence="3 6" id="KW-0274">FAD</keyword>
<sequence length="180" mass="19258">MPAASEPTSAGCNVCTDFRALRKKHRQETKAAEAAPGTSAGSGSAGAAAGVAAGAMAAASLATASAEPMPCPPDSTELGASTWTFLHTMAAYYPEKPTPEDRQAMTSFIGALGRFYPCWYCASHFRDFTKANPPDLGSNLALSRWFCVAHNEVNERLGKPAFDCSRVLERWRTGRKECFE</sequence>
<keyword evidence="5" id="KW-1015">Disulfide bond</keyword>
<evidence type="ECO:0000313" key="9">
    <source>
        <dbReference type="Proteomes" id="UP001527925"/>
    </source>
</evidence>
<organism evidence="8 9">
    <name type="scientific">Polyrhizophydium stewartii</name>
    <dbReference type="NCBI Taxonomy" id="2732419"/>
    <lineage>
        <taxon>Eukaryota</taxon>
        <taxon>Fungi</taxon>
        <taxon>Fungi incertae sedis</taxon>
        <taxon>Chytridiomycota</taxon>
        <taxon>Chytridiomycota incertae sedis</taxon>
        <taxon>Chytridiomycetes</taxon>
        <taxon>Rhizophydiales</taxon>
        <taxon>Rhizophydiales incertae sedis</taxon>
        <taxon>Polyrhizophydium</taxon>
    </lineage>
</organism>